<keyword evidence="6 9" id="KW-1133">Transmembrane helix</keyword>
<feature type="transmembrane region" description="Helical" evidence="9">
    <location>
        <begin position="112"/>
        <end position="140"/>
    </location>
</feature>
<dbReference type="Pfam" id="PF00664">
    <property type="entry name" value="ABC_membrane"/>
    <property type="match status" value="1"/>
</dbReference>
<dbReference type="CDD" id="cd03249">
    <property type="entry name" value="ABC_MTABC3_MDL1_MDL2"/>
    <property type="match status" value="1"/>
</dbReference>
<evidence type="ECO:0000256" key="5">
    <source>
        <dbReference type="ARBA" id="ARBA00022840"/>
    </source>
</evidence>
<name>A0A6U4XX39_HEMAN</name>
<dbReference type="PANTHER" id="PTHR43394:SF1">
    <property type="entry name" value="ATP-BINDING CASSETTE SUB-FAMILY B MEMBER 10, MITOCHONDRIAL"/>
    <property type="match status" value="1"/>
</dbReference>
<keyword evidence="5" id="KW-0067">ATP-binding</keyword>
<sequence length="718" mass="79339">MSDGGSMKGGKRYEKVGQSESESDWSRDEKKEAYSNDEGETDADMSETEEDAPKQITPLRLLKFGKPELPLVISATFLSAICAFLNMSQNFFVGWLVDIVRFSDLSMRQDQLNWITFVLLAIYIADAMLALFSGVLYTIAASRCSCRLRSLVLRNMLRQDVAFFDTVRIGELLNRLSTDTEVIQSVVTSNLVGWFIPSVQVIIGFVICFWYSWQLTLVILSVTPVILIVMFLQGTCMKVLTEQELSALAGAGSKAAEVLDNIRTVRSFVTEEAEIQNYSDKINVSYFVAKKRAWISGGLGAISSMASDACILLALWYGGQMIFAGVITTGDLISYMLFALQTVFAFQSLLSIFPQFMEAIGASVRVFELLDRVPRVNYDGGIIPPHGIEGRVTFDDVHFHYPSRPDAEVLDGVSCDVVPGKTMAIVGPSGSGKSTSIALISRFYDVDKGRILVDGVDIRTYDPQWLRMQIGLVSQEPVLFAMSIEENIMYGSEGATMANVQRAAKMANAHDFVMRIPDAYKAQVGERGVMLSGGQRQRIAIARAVLKDPKILLLDEATSALDSENEKLVQEALDRLMVGRTSVVIAHRLSTIVDSDQIVVIQNGRIVERGTHDELIRMNGVYKRLGRRQFGLQGEGGKGKGAAEAPKDEGMVASAVELIRRTLQQRRRNNSVQQVAARVQQMRSEPDRLKALVRELQTMENNFQAATAKMKAMAAGGK</sequence>
<dbReference type="InterPro" id="IPR011527">
    <property type="entry name" value="ABC1_TM_dom"/>
</dbReference>
<dbReference type="InterPro" id="IPR003439">
    <property type="entry name" value="ABC_transporter-like_ATP-bd"/>
</dbReference>
<dbReference type="GO" id="GO:0016887">
    <property type="term" value="F:ATP hydrolysis activity"/>
    <property type="evidence" value="ECO:0007669"/>
    <property type="project" value="InterPro"/>
</dbReference>
<feature type="transmembrane region" description="Helical" evidence="9">
    <location>
        <begin position="332"/>
        <end position="353"/>
    </location>
</feature>
<dbReference type="GO" id="GO:0005524">
    <property type="term" value="F:ATP binding"/>
    <property type="evidence" value="ECO:0007669"/>
    <property type="project" value="UniProtKB-KW"/>
</dbReference>
<dbReference type="Gene3D" id="1.20.1560.10">
    <property type="entry name" value="ABC transporter type 1, transmembrane domain"/>
    <property type="match status" value="1"/>
</dbReference>
<dbReference type="FunFam" id="3.40.50.300:FF:000251">
    <property type="entry name" value="ABC transporter B family member 19"/>
    <property type="match status" value="1"/>
</dbReference>
<dbReference type="InterPro" id="IPR027417">
    <property type="entry name" value="P-loop_NTPase"/>
</dbReference>
<evidence type="ECO:0000256" key="7">
    <source>
        <dbReference type="ARBA" id="ARBA00023136"/>
    </source>
</evidence>
<evidence type="ECO:0000256" key="8">
    <source>
        <dbReference type="SAM" id="MobiDB-lite"/>
    </source>
</evidence>
<dbReference type="InterPro" id="IPR036640">
    <property type="entry name" value="ABC1_TM_sf"/>
</dbReference>
<dbReference type="AlphaFoldDB" id="A0A6U4XX39"/>
<dbReference type="InterPro" id="IPR039421">
    <property type="entry name" value="Type_1_exporter"/>
</dbReference>
<evidence type="ECO:0000259" key="10">
    <source>
        <dbReference type="PROSITE" id="PS50893"/>
    </source>
</evidence>
<evidence type="ECO:0000256" key="9">
    <source>
        <dbReference type="SAM" id="Phobius"/>
    </source>
</evidence>
<feature type="compositionally biased region" description="Basic and acidic residues" evidence="8">
    <location>
        <begin position="24"/>
        <end position="34"/>
    </location>
</feature>
<evidence type="ECO:0000259" key="11">
    <source>
        <dbReference type="PROSITE" id="PS50929"/>
    </source>
</evidence>
<dbReference type="SMART" id="SM00382">
    <property type="entry name" value="AAA"/>
    <property type="match status" value="1"/>
</dbReference>
<proteinExistence type="inferred from homology"/>
<dbReference type="InterPro" id="IPR017871">
    <property type="entry name" value="ABC_transporter-like_CS"/>
</dbReference>
<evidence type="ECO:0000256" key="3">
    <source>
        <dbReference type="ARBA" id="ARBA00022692"/>
    </source>
</evidence>
<evidence type="ECO:0000256" key="6">
    <source>
        <dbReference type="ARBA" id="ARBA00022989"/>
    </source>
</evidence>
<dbReference type="GO" id="GO:0090374">
    <property type="term" value="P:oligopeptide export from mitochondrion"/>
    <property type="evidence" value="ECO:0007669"/>
    <property type="project" value="TreeGrafter"/>
</dbReference>
<dbReference type="EMBL" id="HBFX01029642">
    <property type="protein sequence ID" value="CAD8966240.1"/>
    <property type="molecule type" value="Transcribed_RNA"/>
</dbReference>
<reference evidence="12" key="1">
    <citation type="submission" date="2021-01" db="EMBL/GenBank/DDBJ databases">
        <authorList>
            <person name="Corre E."/>
            <person name="Pelletier E."/>
            <person name="Niang G."/>
            <person name="Scheremetjew M."/>
            <person name="Finn R."/>
            <person name="Kale V."/>
            <person name="Holt S."/>
            <person name="Cochrane G."/>
            <person name="Meng A."/>
            <person name="Brown T."/>
            <person name="Cohen L."/>
        </authorList>
    </citation>
    <scope>NUCLEOTIDE SEQUENCE</scope>
    <source>
        <strain evidence="12">CCMP644</strain>
    </source>
</reference>
<dbReference type="GO" id="GO:0015421">
    <property type="term" value="F:ABC-type oligopeptide transporter activity"/>
    <property type="evidence" value="ECO:0007669"/>
    <property type="project" value="TreeGrafter"/>
</dbReference>
<dbReference type="Pfam" id="PF00005">
    <property type="entry name" value="ABC_tran"/>
    <property type="match status" value="1"/>
</dbReference>
<accession>A0A6U4XX39</accession>
<dbReference type="SUPFAM" id="SSF52540">
    <property type="entry name" value="P-loop containing nucleoside triphosphate hydrolases"/>
    <property type="match status" value="1"/>
</dbReference>
<keyword evidence="4" id="KW-0547">Nucleotide-binding</keyword>
<feature type="transmembrane region" description="Helical" evidence="9">
    <location>
        <begin position="219"/>
        <end position="240"/>
    </location>
</feature>
<evidence type="ECO:0000256" key="1">
    <source>
        <dbReference type="ARBA" id="ARBA00004141"/>
    </source>
</evidence>
<organism evidence="12">
    <name type="scientific">Hemiselmis andersenii</name>
    <name type="common">Cryptophyte alga</name>
    <dbReference type="NCBI Taxonomy" id="464988"/>
    <lineage>
        <taxon>Eukaryota</taxon>
        <taxon>Cryptophyceae</taxon>
        <taxon>Cryptomonadales</taxon>
        <taxon>Hemiselmidaceae</taxon>
        <taxon>Hemiselmis</taxon>
    </lineage>
</organism>
<dbReference type="PROSITE" id="PS00211">
    <property type="entry name" value="ABC_TRANSPORTER_1"/>
    <property type="match status" value="1"/>
</dbReference>
<evidence type="ECO:0000313" key="12">
    <source>
        <dbReference type="EMBL" id="CAD8966240.1"/>
    </source>
</evidence>
<keyword evidence="3 9" id="KW-0812">Transmembrane</keyword>
<dbReference type="SUPFAM" id="SSF90123">
    <property type="entry name" value="ABC transporter transmembrane region"/>
    <property type="match status" value="1"/>
</dbReference>
<feature type="transmembrane region" description="Helical" evidence="9">
    <location>
        <begin position="69"/>
        <end position="92"/>
    </location>
</feature>
<evidence type="ECO:0008006" key="13">
    <source>
        <dbReference type="Google" id="ProtNLM"/>
    </source>
</evidence>
<feature type="region of interest" description="Disordered" evidence="8">
    <location>
        <begin position="1"/>
        <end position="52"/>
    </location>
</feature>
<protein>
    <recommendedName>
        <fullName evidence="13">ABC transporter</fullName>
    </recommendedName>
</protein>
<evidence type="ECO:0000256" key="4">
    <source>
        <dbReference type="ARBA" id="ARBA00022741"/>
    </source>
</evidence>
<feature type="domain" description="ABC transmembrane type-1" evidence="11">
    <location>
        <begin position="75"/>
        <end position="358"/>
    </location>
</feature>
<keyword evidence="7 9" id="KW-0472">Membrane</keyword>
<dbReference type="CDD" id="cd18557">
    <property type="entry name" value="ABC_6TM_TAP_ABCB8_10_like"/>
    <property type="match status" value="1"/>
</dbReference>
<feature type="compositionally biased region" description="Acidic residues" evidence="8">
    <location>
        <begin position="35"/>
        <end position="50"/>
    </location>
</feature>
<feature type="transmembrane region" description="Helical" evidence="9">
    <location>
        <begin position="191"/>
        <end position="213"/>
    </location>
</feature>
<evidence type="ECO:0000256" key="2">
    <source>
        <dbReference type="ARBA" id="ARBA00007577"/>
    </source>
</evidence>
<dbReference type="InterPro" id="IPR003593">
    <property type="entry name" value="AAA+_ATPase"/>
</dbReference>
<comment type="similarity">
    <text evidence="2">Belongs to the ABC transporter superfamily. ABCB family. Multidrug resistance exporter (TC 3.A.1.201) subfamily.</text>
</comment>
<comment type="subcellular location">
    <subcellularLocation>
        <location evidence="1">Membrane</location>
        <topology evidence="1">Multi-pass membrane protein</topology>
    </subcellularLocation>
</comment>
<dbReference type="GO" id="GO:0005743">
    <property type="term" value="C:mitochondrial inner membrane"/>
    <property type="evidence" value="ECO:0007669"/>
    <property type="project" value="TreeGrafter"/>
</dbReference>
<feature type="transmembrane region" description="Helical" evidence="9">
    <location>
        <begin position="293"/>
        <end position="317"/>
    </location>
</feature>
<dbReference type="Gene3D" id="3.40.50.300">
    <property type="entry name" value="P-loop containing nucleotide triphosphate hydrolases"/>
    <property type="match status" value="1"/>
</dbReference>
<dbReference type="PANTHER" id="PTHR43394">
    <property type="entry name" value="ATP-DEPENDENT PERMEASE MDL1, MITOCHONDRIAL"/>
    <property type="match status" value="1"/>
</dbReference>
<feature type="domain" description="ABC transporter" evidence="10">
    <location>
        <begin position="392"/>
        <end position="628"/>
    </location>
</feature>
<dbReference type="PROSITE" id="PS50929">
    <property type="entry name" value="ABC_TM1F"/>
    <property type="match status" value="1"/>
</dbReference>
<gene>
    <name evidence="12" type="ORF">HAND00432_LOCUS17868</name>
</gene>
<dbReference type="PROSITE" id="PS50893">
    <property type="entry name" value="ABC_TRANSPORTER_2"/>
    <property type="match status" value="1"/>
</dbReference>